<dbReference type="EMBL" id="MDCJ01000007">
    <property type="protein sequence ID" value="ODS04590.1"/>
    <property type="molecule type" value="Genomic_DNA"/>
</dbReference>
<dbReference type="PATRIC" id="fig|45658.8.peg.3700"/>
<reference evidence="1 2" key="1">
    <citation type="submission" date="2016-08" db="EMBL/GenBank/DDBJ databases">
        <title>Genome sequencing of Vibrio scophthalmi strain FP3289, an isolated from Paralichthys olivaceus.</title>
        <authorList>
            <person name="Han H.-J."/>
        </authorList>
    </citation>
    <scope>NUCLEOTIDE SEQUENCE [LARGE SCALE GENOMIC DNA]</scope>
    <source>
        <strain evidence="1 2">FP3289</strain>
    </source>
</reference>
<comment type="caution">
    <text evidence="1">The sequence shown here is derived from an EMBL/GenBank/DDBJ whole genome shotgun (WGS) entry which is preliminary data.</text>
</comment>
<gene>
    <name evidence="1" type="ORF">VSF3289_03729</name>
</gene>
<name>A0A1E3WFQ7_9VIBR</name>
<dbReference type="Proteomes" id="UP000095131">
    <property type="component" value="Unassembled WGS sequence"/>
</dbReference>
<dbReference type="RefSeq" id="WP_069447772.1">
    <property type="nucleotide sequence ID" value="NZ_MDCJ01000007.1"/>
</dbReference>
<sequence>MAFSEIEQKRYEKAVEIYLDSRRPPVEIRNKLDLGYRIDGQSIEIFEVRPKWNNPSESMESPIAKVKFNKSGNEWKIYWMRADLKWHLYEPTPTVTSLEVFFEVLNADVYGSFWG</sequence>
<organism evidence="1 2">
    <name type="scientific">Vibrio scophthalmi</name>
    <dbReference type="NCBI Taxonomy" id="45658"/>
    <lineage>
        <taxon>Bacteria</taxon>
        <taxon>Pseudomonadati</taxon>
        <taxon>Pseudomonadota</taxon>
        <taxon>Gammaproteobacteria</taxon>
        <taxon>Vibrionales</taxon>
        <taxon>Vibrionaceae</taxon>
        <taxon>Vibrio</taxon>
    </lineage>
</organism>
<dbReference type="Pfam" id="PF11225">
    <property type="entry name" value="DUF3024"/>
    <property type="match status" value="1"/>
</dbReference>
<evidence type="ECO:0008006" key="3">
    <source>
        <dbReference type="Google" id="ProtNLM"/>
    </source>
</evidence>
<dbReference type="AlphaFoldDB" id="A0A1E3WFQ7"/>
<accession>A0A1E3WFQ7</accession>
<proteinExistence type="predicted"/>
<evidence type="ECO:0000313" key="2">
    <source>
        <dbReference type="Proteomes" id="UP000095131"/>
    </source>
</evidence>
<protein>
    <recommendedName>
        <fullName evidence="3">DUF3024 domain-containing protein</fullName>
    </recommendedName>
</protein>
<dbReference type="OrthoDB" id="1362002at2"/>
<evidence type="ECO:0000313" key="1">
    <source>
        <dbReference type="EMBL" id="ODS04590.1"/>
    </source>
</evidence>
<dbReference type="InterPro" id="IPR021388">
    <property type="entry name" value="DUF3024"/>
</dbReference>